<dbReference type="EMBL" id="JAQQAF010000007">
    <property type="protein sequence ID" value="KAJ8471495.1"/>
    <property type="molecule type" value="Genomic_DNA"/>
</dbReference>
<evidence type="ECO:0000256" key="6">
    <source>
        <dbReference type="RuleBase" id="RU369004"/>
    </source>
</evidence>
<comment type="caution">
    <text evidence="8">The sequence shown here is derived from an EMBL/GenBank/DDBJ whole genome shotgun (WGS) entry which is preliminary data.</text>
</comment>
<dbReference type="GO" id="GO:0043424">
    <property type="term" value="F:protein histidine kinase binding"/>
    <property type="evidence" value="ECO:0007669"/>
    <property type="project" value="UniProtKB-UniRule"/>
</dbReference>
<comment type="function">
    <text evidence="5">Functions as a two-component phosphorelay mediators between cytokinin sensor histidine kinases and response regulators (B-type ARRs). Plays an important role in propagating cytokinin signal transduction through the multistep His-to-Asp phosphorelay. Functions as a positive regulator of the cytokinin signaling pathway. May play a regulatory role in salt and drought tolerance during plant development.</text>
</comment>
<gene>
    <name evidence="8" type="ORF">OPV22_025838</name>
</gene>
<dbReference type="PANTHER" id="PTHR28242">
    <property type="entry name" value="PHOSPHORELAY INTERMEDIATE PROTEIN YPD1"/>
    <property type="match status" value="1"/>
</dbReference>
<dbReference type="AlphaFoldDB" id="A0AAV8P8I5"/>
<evidence type="ECO:0000256" key="2">
    <source>
        <dbReference type="ARBA" id="ARBA00022864"/>
    </source>
</evidence>
<comment type="domain">
    <text evidence="6">Histidine-containing phosphotransfer domain (HPt) contains an active histidine that mediates the phosphotransfer.</text>
</comment>
<dbReference type="Gene3D" id="1.20.120.160">
    <property type="entry name" value="HPT domain"/>
    <property type="match status" value="1"/>
</dbReference>
<evidence type="ECO:0000313" key="8">
    <source>
        <dbReference type="EMBL" id="KAJ8471495.1"/>
    </source>
</evidence>
<dbReference type="SUPFAM" id="SSF47226">
    <property type="entry name" value="Histidine-containing phosphotransfer domain, HPT domain"/>
    <property type="match status" value="1"/>
</dbReference>
<dbReference type="InterPro" id="IPR036641">
    <property type="entry name" value="HPT_dom_sf"/>
</dbReference>
<sequence>MDPDKLTKVYAEFALDVFRQGFLDNQYVQLQQLQDESEPQFVLQTATLFLEDSEKLLNELCGILDDKEVDFEKLVARVRKLTDSSASIGARRVKNVCMDFLNCCEKVSKEGCVDCLKQVREEYLLVKRKLESLFKLEKQILAVGGSLPAWLQ</sequence>
<dbReference type="GO" id="GO:0005829">
    <property type="term" value="C:cytosol"/>
    <property type="evidence" value="ECO:0007669"/>
    <property type="project" value="UniProtKB-SubCell"/>
</dbReference>
<reference evidence="8 9" key="1">
    <citation type="submission" date="2022-12" db="EMBL/GenBank/DDBJ databases">
        <title>Chromosome-scale assembly of the Ensete ventricosum genome.</title>
        <authorList>
            <person name="Dussert Y."/>
            <person name="Stocks J."/>
            <person name="Wendawek A."/>
            <person name="Woldeyes F."/>
            <person name="Nichols R.A."/>
            <person name="Borrell J.S."/>
        </authorList>
    </citation>
    <scope>NUCLEOTIDE SEQUENCE [LARGE SCALE GENOMIC DNA]</scope>
    <source>
        <strain evidence="9">cv. Maze</strain>
        <tissue evidence="8">Seeds</tissue>
    </source>
</reference>
<evidence type="ECO:0000313" key="9">
    <source>
        <dbReference type="Proteomes" id="UP001222027"/>
    </source>
</evidence>
<evidence type="ECO:0000256" key="1">
    <source>
        <dbReference type="ARBA" id="ARBA00022490"/>
    </source>
</evidence>
<dbReference type="FunFam" id="1.20.120.160:FF:000001">
    <property type="entry name" value="Histidine-containing phosphotransfer protein 1"/>
    <property type="match status" value="1"/>
</dbReference>
<dbReference type="PANTHER" id="PTHR28242:SF52">
    <property type="entry name" value="PHOSPHORELAY INTERMEDIATE PROTEIN YPD1"/>
    <property type="match status" value="1"/>
</dbReference>
<evidence type="ECO:0000256" key="5">
    <source>
        <dbReference type="ARBA" id="ARBA00057097"/>
    </source>
</evidence>
<keyword evidence="3 6" id="KW-0902">Two-component regulatory system</keyword>
<dbReference type="GO" id="GO:0080038">
    <property type="term" value="P:positive regulation of cytokinin-activated signaling pathway"/>
    <property type="evidence" value="ECO:0007669"/>
    <property type="project" value="UniProtKB-ARBA"/>
</dbReference>
<feature type="domain" description="HPt" evidence="7">
    <location>
        <begin position="47"/>
        <end position="123"/>
    </location>
</feature>
<proteinExistence type="predicted"/>
<keyword evidence="2 6" id="KW-0932">Cytokinin signaling pathway</keyword>
<dbReference type="InterPro" id="IPR008207">
    <property type="entry name" value="Sig_transdc_His_kin_Hpt_dom"/>
</dbReference>
<evidence type="ECO:0000256" key="4">
    <source>
        <dbReference type="ARBA" id="ARBA00023242"/>
    </source>
</evidence>
<keyword evidence="4" id="KW-0539">Nucleus</keyword>
<keyword evidence="9" id="KW-1185">Reference proteome</keyword>
<dbReference type="InterPro" id="IPR045871">
    <property type="entry name" value="AHP1-5/YPD1"/>
</dbReference>
<evidence type="ECO:0000256" key="3">
    <source>
        <dbReference type="ARBA" id="ARBA00023012"/>
    </source>
</evidence>
<dbReference type="GO" id="GO:0005634">
    <property type="term" value="C:nucleus"/>
    <property type="evidence" value="ECO:0007669"/>
    <property type="project" value="UniProtKB-SubCell"/>
</dbReference>
<keyword evidence="1" id="KW-0963">Cytoplasm</keyword>
<dbReference type="Pfam" id="PF01627">
    <property type="entry name" value="Hpt"/>
    <property type="match status" value="1"/>
</dbReference>
<protein>
    <recommendedName>
        <fullName evidence="6">Histidine-containing phosphotransfer protein</fullName>
    </recommendedName>
</protein>
<comment type="subcellular location">
    <subcellularLocation>
        <location evidence="6">Cytoplasm</location>
        <location evidence="6">Cytosol</location>
    </subcellularLocation>
    <subcellularLocation>
        <location evidence="6">Nucleus</location>
    </subcellularLocation>
</comment>
<evidence type="ECO:0000259" key="7">
    <source>
        <dbReference type="Pfam" id="PF01627"/>
    </source>
</evidence>
<organism evidence="8 9">
    <name type="scientific">Ensete ventricosum</name>
    <name type="common">Abyssinian banana</name>
    <name type="synonym">Musa ensete</name>
    <dbReference type="NCBI Taxonomy" id="4639"/>
    <lineage>
        <taxon>Eukaryota</taxon>
        <taxon>Viridiplantae</taxon>
        <taxon>Streptophyta</taxon>
        <taxon>Embryophyta</taxon>
        <taxon>Tracheophyta</taxon>
        <taxon>Spermatophyta</taxon>
        <taxon>Magnoliopsida</taxon>
        <taxon>Liliopsida</taxon>
        <taxon>Zingiberales</taxon>
        <taxon>Musaceae</taxon>
        <taxon>Ensete</taxon>
    </lineage>
</organism>
<name>A0AAV8P8I5_ENSVE</name>
<dbReference type="GO" id="GO:0009736">
    <property type="term" value="P:cytokinin-activated signaling pathway"/>
    <property type="evidence" value="ECO:0007669"/>
    <property type="project" value="UniProtKB-KW"/>
</dbReference>
<dbReference type="Proteomes" id="UP001222027">
    <property type="component" value="Unassembled WGS sequence"/>
</dbReference>
<dbReference type="GO" id="GO:0009927">
    <property type="term" value="F:histidine phosphotransfer kinase activity"/>
    <property type="evidence" value="ECO:0007669"/>
    <property type="project" value="UniProtKB-UniRule"/>
</dbReference>
<dbReference type="GO" id="GO:0000160">
    <property type="term" value="P:phosphorelay signal transduction system"/>
    <property type="evidence" value="ECO:0007669"/>
    <property type="project" value="UniProtKB-UniRule"/>
</dbReference>
<accession>A0AAV8P8I5</accession>